<evidence type="ECO:0000313" key="1">
    <source>
        <dbReference type="EMBL" id="VEL23036.1"/>
    </source>
</evidence>
<accession>A0A3S5CI17</accession>
<dbReference type="Proteomes" id="UP000784294">
    <property type="component" value="Unassembled WGS sequence"/>
</dbReference>
<gene>
    <name evidence="1" type="ORF">PXEA_LOCUS16476</name>
</gene>
<comment type="caution">
    <text evidence="1">The sequence shown here is derived from an EMBL/GenBank/DDBJ whole genome shotgun (WGS) entry which is preliminary data.</text>
</comment>
<proteinExistence type="predicted"/>
<organism evidence="1 2">
    <name type="scientific">Protopolystoma xenopodis</name>
    <dbReference type="NCBI Taxonomy" id="117903"/>
    <lineage>
        <taxon>Eukaryota</taxon>
        <taxon>Metazoa</taxon>
        <taxon>Spiralia</taxon>
        <taxon>Lophotrochozoa</taxon>
        <taxon>Platyhelminthes</taxon>
        <taxon>Monogenea</taxon>
        <taxon>Polyopisthocotylea</taxon>
        <taxon>Polystomatidea</taxon>
        <taxon>Polystomatidae</taxon>
        <taxon>Protopolystoma</taxon>
    </lineage>
</organism>
<dbReference type="EMBL" id="CAAALY010059672">
    <property type="protein sequence ID" value="VEL23036.1"/>
    <property type="molecule type" value="Genomic_DNA"/>
</dbReference>
<dbReference type="AlphaFoldDB" id="A0A3S5CI17"/>
<name>A0A3S5CI17_9PLAT</name>
<protein>
    <submittedName>
        <fullName evidence="1">Uncharacterized protein</fullName>
    </submittedName>
</protein>
<sequence length="190" mass="20540">MRSCREEVTGSHFFPKLKPPIEAKQSDICTWRRSGIDLVIGQLPARSSSTLPLPSLPGLGVQVATGLILETANAPPKVIPSPRIPAPLVVCWYSRSLLSGLVVRGRHYIVVRSLAKLQTEDRINAIAATHSVVPMFGQTLSNKNATGNEVLTWTGLASALPDYVHIVTLSLWKRDSYGYRDGNGNGNGNG</sequence>
<reference evidence="1" key="1">
    <citation type="submission" date="2018-11" db="EMBL/GenBank/DDBJ databases">
        <authorList>
            <consortium name="Pathogen Informatics"/>
        </authorList>
    </citation>
    <scope>NUCLEOTIDE SEQUENCE</scope>
</reference>
<keyword evidence="2" id="KW-1185">Reference proteome</keyword>
<feature type="non-terminal residue" evidence="1">
    <location>
        <position position="190"/>
    </location>
</feature>
<evidence type="ECO:0000313" key="2">
    <source>
        <dbReference type="Proteomes" id="UP000784294"/>
    </source>
</evidence>